<keyword evidence="2" id="KW-0496">Mitochondrion</keyword>
<evidence type="ECO:0000256" key="2">
    <source>
        <dbReference type="ARBA" id="ARBA00023128"/>
    </source>
</evidence>
<reference evidence="3 4" key="1">
    <citation type="journal article" date="2024" name="Commun. Biol.">
        <title>Comparative genomic analysis of thermophilic fungi reveals convergent evolutionary adaptations and gene losses.</title>
        <authorList>
            <person name="Steindorff A.S."/>
            <person name="Aguilar-Pontes M.V."/>
            <person name="Robinson A.J."/>
            <person name="Andreopoulos B."/>
            <person name="LaButti K."/>
            <person name="Kuo A."/>
            <person name="Mondo S."/>
            <person name="Riley R."/>
            <person name="Otillar R."/>
            <person name="Haridas S."/>
            <person name="Lipzen A."/>
            <person name="Grimwood J."/>
            <person name="Schmutz J."/>
            <person name="Clum A."/>
            <person name="Reid I.D."/>
            <person name="Moisan M.C."/>
            <person name="Butler G."/>
            <person name="Nguyen T.T.M."/>
            <person name="Dewar K."/>
            <person name="Conant G."/>
            <person name="Drula E."/>
            <person name="Henrissat B."/>
            <person name="Hansel C."/>
            <person name="Singer S."/>
            <person name="Hutchinson M.I."/>
            <person name="de Vries R.P."/>
            <person name="Natvig D.O."/>
            <person name="Powell A.J."/>
            <person name="Tsang A."/>
            <person name="Grigoriev I.V."/>
        </authorList>
    </citation>
    <scope>NUCLEOTIDE SEQUENCE [LARGE SCALE GENOMIC DNA]</scope>
    <source>
        <strain evidence="3 4">ATCC 24622</strain>
    </source>
</reference>
<comment type="subcellular location">
    <subcellularLocation>
        <location evidence="1">Mitochondrion</location>
    </subcellularLocation>
</comment>
<dbReference type="Pfam" id="PF10356">
    <property type="entry name" value="RRG7"/>
    <property type="match status" value="2"/>
</dbReference>
<protein>
    <recommendedName>
        <fullName evidence="5">Restriction endonuclease type IV Mrr domain-containing protein</fullName>
    </recommendedName>
</protein>
<evidence type="ECO:0000313" key="3">
    <source>
        <dbReference type="EMBL" id="KAL1883820.1"/>
    </source>
</evidence>
<evidence type="ECO:0000256" key="1">
    <source>
        <dbReference type="ARBA" id="ARBA00004173"/>
    </source>
</evidence>
<sequence length="244" mass="26936">MSRVGRCILTHARHSDRLAIANLNIIRFRATHSASPALNESLVYPSPTSPHHNDLPSFLRYAERSRLDPKSPTYIGTHFEYVVGSSLSRLGFSLRRVGGSSDCGIDLLGVWSVPSSDRPLKVLVQCKSIRRPGPHLVRELEGAFVGAPPGWRGPCVLGLLVTDQPATKGIRDAIGRSRWPMGFVTCTRSGHLQQMLWNRRAEEEGLEGMGVGLRHAADGAEKQLVLSWKGSYVPWVEERSRQPG</sequence>
<comment type="caution">
    <text evidence="3">The sequence shown here is derived from an EMBL/GenBank/DDBJ whole genome shotgun (WGS) entry which is preliminary data.</text>
</comment>
<dbReference type="PANTHER" id="PTHR28133:SF1">
    <property type="entry name" value="REQUIRED FOR RESPIRATORY GROWTH PROTEIN 7, MITOCHONDRIAL"/>
    <property type="match status" value="1"/>
</dbReference>
<accession>A0ABR3Y7C1</accession>
<organism evidence="3 4">
    <name type="scientific">Phialemonium thermophilum</name>
    <dbReference type="NCBI Taxonomy" id="223376"/>
    <lineage>
        <taxon>Eukaryota</taxon>
        <taxon>Fungi</taxon>
        <taxon>Dikarya</taxon>
        <taxon>Ascomycota</taxon>
        <taxon>Pezizomycotina</taxon>
        <taxon>Sordariomycetes</taxon>
        <taxon>Sordariomycetidae</taxon>
        <taxon>Cephalothecales</taxon>
        <taxon>Cephalothecaceae</taxon>
        <taxon>Phialemonium</taxon>
    </lineage>
</organism>
<dbReference type="EMBL" id="JAZHXJ010000006">
    <property type="protein sequence ID" value="KAL1883820.1"/>
    <property type="molecule type" value="Genomic_DNA"/>
</dbReference>
<gene>
    <name evidence="3" type="ORF">VTK73DRAFT_8356</name>
</gene>
<proteinExistence type="predicted"/>
<dbReference type="PANTHER" id="PTHR28133">
    <property type="entry name" value="REQUIRED FOR RESPIRATORY GROWTH PROTEIN 7, MITOCHONDRIAL"/>
    <property type="match status" value="1"/>
</dbReference>
<evidence type="ECO:0000313" key="4">
    <source>
        <dbReference type="Proteomes" id="UP001586593"/>
    </source>
</evidence>
<dbReference type="SUPFAM" id="SSF52980">
    <property type="entry name" value="Restriction endonuclease-like"/>
    <property type="match status" value="1"/>
</dbReference>
<keyword evidence="4" id="KW-1185">Reference proteome</keyword>
<name>A0ABR3Y7C1_9PEZI</name>
<dbReference type="Proteomes" id="UP001586593">
    <property type="component" value="Unassembled WGS sequence"/>
</dbReference>
<dbReference type="InterPro" id="IPR018828">
    <property type="entry name" value="RRG7"/>
</dbReference>
<evidence type="ECO:0008006" key="5">
    <source>
        <dbReference type="Google" id="ProtNLM"/>
    </source>
</evidence>
<dbReference type="InterPro" id="IPR011335">
    <property type="entry name" value="Restrct_endonuc-II-like"/>
</dbReference>